<evidence type="ECO:0000256" key="1">
    <source>
        <dbReference type="SAM" id="MobiDB-lite"/>
    </source>
</evidence>
<accession>A0A918TQW5</accession>
<comment type="caution">
    <text evidence="3">The sequence shown here is derived from an EMBL/GenBank/DDBJ whole genome shotgun (WGS) entry which is preliminary data.</text>
</comment>
<gene>
    <name evidence="3" type="ORF">GCM10007315_14190</name>
</gene>
<protein>
    <recommendedName>
        <fullName evidence="2">Glycosyltransferase 61 catalytic domain-containing protein</fullName>
    </recommendedName>
</protein>
<evidence type="ECO:0000313" key="3">
    <source>
        <dbReference type="EMBL" id="GHC52784.1"/>
    </source>
</evidence>
<evidence type="ECO:0000313" key="4">
    <source>
        <dbReference type="Proteomes" id="UP000638981"/>
    </source>
</evidence>
<reference evidence="3" key="1">
    <citation type="journal article" date="2014" name="Int. J. Syst. Evol. Microbiol.">
        <title>Complete genome sequence of Corynebacterium casei LMG S-19264T (=DSM 44701T), isolated from a smear-ripened cheese.</title>
        <authorList>
            <consortium name="US DOE Joint Genome Institute (JGI-PGF)"/>
            <person name="Walter F."/>
            <person name="Albersmeier A."/>
            <person name="Kalinowski J."/>
            <person name="Ruckert C."/>
        </authorList>
    </citation>
    <scope>NUCLEOTIDE SEQUENCE</scope>
    <source>
        <strain evidence="3">KCTC 23310</strain>
    </source>
</reference>
<dbReference type="GO" id="GO:0016757">
    <property type="term" value="F:glycosyltransferase activity"/>
    <property type="evidence" value="ECO:0007669"/>
    <property type="project" value="InterPro"/>
</dbReference>
<dbReference type="InterPro" id="IPR049625">
    <property type="entry name" value="Glyco_transf_61_cat"/>
</dbReference>
<organism evidence="3 4">
    <name type="scientific">Neogemmobacter tilapiae</name>
    <dbReference type="NCBI Taxonomy" id="875041"/>
    <lineage>
        <taxon>Bacteria</taxon>
        <taxon>Pseudomonadati</taxon>
        <taxon>Pseudomonadota</taxon>
        <taxon>Alphaproteobacteria</taxon>
        <taxon>Rhodobacterales</taxon>
        <taxon>Paracoccaceae</taxon>
        <taxon>Neogemmobacter</taxon>
    </lineage>
</organism>
<keyword evidence="4" id="KW-1185">Reference proteome</keyword>
<feature type="domain" description="Glycosyltransferase 61 catalytic" evidence="2">
    <location>
        <begin position="126"/>
        <end position="293"/>
    </location>
</feature>
<dbReference type="EMBL" id="BMYJ01000004">
    <property type="protein sequence ID" value="GHC52784.1"/>
    <property type="molecule type" value="Genomic_DNA"/>
</dbReference>
<feature type="compositionally biased region" description="Basic residues" evidence="1">
    <location>
        <begin position="34"/>
        <end position="43"/>
    </location>
</feature>
<feature type="compositionally biased region" description="Low complexity" evidence="1">
    <location>
        <begin position="21"/>
        <end position="33"/>
    </location>
</feature>
<evidence type="ECO:0000259" key="2">
    <source>
        <dbReference type="Pfam" id="PF04577"/>
    </source>
</evidence>
<feature type="region of interest" description="Disordered" evidence="1">
    <location>
        <begin position="21"/>
        <end position="50"/>
    </location>
</feature>
<name>A0A918TQW5_9RHOB</name>
<dbReference type="Proteomes" id="UP000638981">
    <property type="component" value="Unassembled WGS sequence"/>
</dbReference>
<sequence length="433" mass="48354">MPKARPALGLLARALRKLGLGKAPASKAAPARATPKRGRRAGQRHPGSPAQGRFFANVVIVPGSQDKTRTTIVNGGPIWPNFDRQTWPRLVRRKHKRVDVAPAMPQGQIPDFPGPAVWGGVLYPQFGHLVCEHLTRLLWSRQRWPDLPYLFITTERLNRDNLPGYVWDLIDWFGVPREQVHVITEPLRVPKLHVMPQAERLYGPPPTPAYLNLLEKRVAQMGLNPMPSDCLYVGRLGMIAAGSGANAGESYLAEQLTTLGVQLMDPTALPLRAQMEAVMGANTLIFAEGSALHGRQLLGRLPQKIHVLNRRLDHDLGRSELAARTQGIQYHKVTRRLVSMVHRAGRDIHPRGLSFYDLDVLFDALDQAGLDLRTGWDSQAYAQAVEQDARLWLARLDRPEQEHVLRDPTLKAIRAEFAAEGLTHLLDEMEAKA</sequence>
<dbReference type="Pfam" id="PF04577">
    <property type="entry name" value="Glyco_transf_61"/>
    <property type="match status" value="1"/>
</dbReference>
<proteinExistence type="predicted"/>
<reference evidence="3" key="2">
    <citation type="submission" date="2020-09" db="EMBL/GenBank/DDBJ databases">
        <authorList>
            <person name="Sun Q."/>
            <person name="Kim S."/>
        </authorList>
    </citation>
    <scope>NUCLEOTIDE SEQUENCE</scope>
    <source>
        <strain evidence="3">KCTC 23310</strain>
    </source>
</reference>
<dbReference type="AlphaFoldDB" id="A0A918TQW5"/>
<dbReference type="RefSeq" id="WP_189410948.1">
    <property type="nucleotide sequence ID" value="NZ_BMYJ01000004.1"/>
</dbReference>